<reference evidence="1" key="2">
    <citation type="journal article" date="2015" name="Fish Shellfish Immunol.">
        <title>Early steps in the European eel (Anguilla anguilla)-Vibrio vulnificus interaction in the gills: Role of the RtxA13 toxin.</title>
        <authorList>
            <person name="Callol A."/>
            <person name="Pajuelo D."/>
            <person name="Ebbesson L."/>
            <person name="Teles M."/>
            <person name="MacKenzie S."/>
            <person name="Amaro C."/>
        </authorList>
    </citation>
    <scope>NUCLEOTIDE SEQUENCE</scope>
</reference>
<dbReference type="EMBL" id="GBXM01074902">
    <property type="protein sequence ID" value="JAH33675.1"/>
    <property type="molecule type" value="Transcribed_RNA"/>
</dbReference>
<evidence type="ECO:0000313" key="1">
    <source>
        <dbReference type="EMBL" id="JAH33675.1"/>
    </source>
</evidence>
<protein>
    <submittedName>
        <fullName evidence="1">Uncharacterized protein</fullName>
    </submittedName>
</protein>
<sequence>MTFRLLLTHYTTLSVYYTLIVESSRNEAPVNIKAGIYVIILHRNIL</sequence>
<dbReference type="AlphaFoldDB" id="A0A0E9RZ63"/>
<organism evidence="1">
    <name type="scientific">Anguilla anguilla</name>
    <name type="common">European freshwater eel</name>
    <name type="synonym">Muraena anguilla</name>
    <dbReference type="NCBI Taxonomy" id="7936"/>
    <lineage>
        <taxon>Eukaryota</taxon>
        <taxon>Metazoa</taxon>
        <taxon>Chordata</taxon>
        <taxon>Craniata</taxon>
        <taxon>Vertebrata</taxon>
        <taxon>Euteleostomi</taxon>
        <taxon>Actinopterygii</taxon>
        <taxon>Neopterygii</taxon>
        <taxon>Teleostei</taxon>
        <taxon>Anguilliformes</taxon>
        <taxon>Anguillidae</taxon>
        <taxon>Anguilla</taxon>
    </lineage>
</organism>
<accession>A0A0E9RZ63</accession>
<reference evidence="1" key="1">
    <citation type="submission" date="2014-11" db="EMBL/GenBank/DDBJ databases">
        <authorList>
            <person name="Amaro Gonzalez C."/>
        </authorList>
    </citation>
    <scope>NUCLEOTIDE SEQUENCE</scope>
</reference>
<proteinExistence type="predicted"/>
<name>A0A0E9RZ63_ANGAN</name>